<dbReference type="InterPro" id="IPR029060">
    <property type="entry name" value="PIN-like_dom_sf"/>
</dbReference>
<evidence type="ECO:0000256" key="6">
    <source>
        <dbReference type="ARBA" id="ARBA00022842"/>
    </source>
</evidence>
<keyword evidence="2" id="KW-1277">Toxin-antitoxin system</keyword>
<evidence type="ECO:0000256" key="7">
    <source>
        <dbReference type="ARBA" id="ARBA00038093"/>
    </source>
</evidence>
<dbReference type="SUPFAM" id="SSF88723">
    <property type="entry name" value="PIN domain-like"/>
    <property type="match status" value="1"/>
</dbReference>
<dbReference type="Proteomes" id="UP000770785">
    <property type="component" value="Unassembled WGS sequence"/>
</dbReference>
<evidence type="ECO:0000256" key="3">
    <source>
        <dbReference type="ARBA" id="ARBA00022722"/>
    </source>
</evidence>
<protein>
    <submittedName>
        <fullName evidence="9">Nucleic acid-binding protein</fullName>
    </submittedName>
</protein>
<dbReference type="RefSeq" id="WP_168038950.1">
    <property type="nucleotide sequence ID" value="NZ_JAATJH010000005.1"/>
</dbReference>
<accession>A0ABX0XFL1</accession>
<evidence type="ECO:0000313" key="10">
    <source>
        <dbReference type="Proteomes" id="UP000770785"/>
    </source>
</evidence>
<keyword evidence="6" id="KW-0460">Magnesium</keyword>
<evidence type="ECO:0000256" key="1">
    <source>
        <dbReference type="ARBA" id="ARBA00001946"/>
    </source>
</evidence>
<comment type="caution">
    <text evidence="9">The sequence shown here is derived from an EMBL/GenBank/DDBJ whole genome shotgun (WGS) entry which is preliminary data.</text>
</comment>
<keyword evidence="10" id="KW-1185">Reference proteome</keyword>
<evidence type="ECO:0000313" key="9">
    <source>
        <dbReference type="EMBL" id="NJC27658.1"/>
    </source>
</evidence>
<gene>
    <name evidence="9" type="ORF">GGR27_003175</name>
</gene>
<evidence type="ECO:0000256" key="2">
    <source>
        <dbReference type="ARBA" id="ARBA00022649"/>
    </source>
</evidence>
<comment type="cofactor">
    <cofactor evidence="1">
        <name>Mg(2+)</name>
        <dbReference type="ChEBI" id="CHEBI:18420"/>
    </cofactor>
</comment>
<keyword evidence="3" id="KW-0540">Nuclease</keyword>
<dbReference type="Gene3D" id="3.40.50.1010">
    <property type="entry name" value="5'-nuclease"/>
    <property type="match status" value="1"/>
</dbReference>
<evidence type="ECO:0000256" key="4">
    <source>
        <dbReference type="ARBA" id="ARBA00022723"/>
    </source>
</evidence>
<evidence type="ECO:0000259" key="8">
    <source>
        <dbReference type="Pfam" id="PF01850"/>
    </source>
</evidence>
<name>A0ABX0XFL1_9BACT</name>
<reference evidence="9 10" key="1">
    <citation type="submission" date="2020-03" db="EMBL/GenBank/DDBJ databases">
        <title>Genomic Encyclopedia of Type Strains, Phase IV (KMG-IV): sequencing the most valuable type-strain genomes for metagenomic binning, comparative biology and taxonomic classification.</title>
        <authorList>
            <person name="Goeker M."/>
        </authorList>
    </citation>
    <scope>NUCLEOTIDE SEQUENCE [LARGE SCALE GENOMIC DNA]</scope>
    <source>
        <strain evidence="9 10">DSM 105096</strain>
    </source>
</reference>
<dbReference type="EMBL" id="JAATJH010000005">
    <property type="protein sequence ID" value="NJC27658.1"/>
    <property type="molecule type" value="Genomic_DNA"/>
</dbReference>
<keyword evidence="4" id="KW-0479">Metal-binding</keyword>
<feature type="domain" description="PIN" evidence="8">
    <location>
        <begin position="3"/>
        <end position="136"/>
    </location>
</feature>
<proteinExistence type="inferred from homology"/>
<keyword evidence="5" id="KW-0378">Hydrolase</keyword>
<organism evidence="9 10">
    <name type="scientific">Neolewinella antarctica</name>
    <dbReference type="NCBI Taxonomy" id="442734"/>
    <lineage>
        <taxon>Bacteria</taxon>
        <taxon>Pseudomonadati</taxon>
        <taxon>Bacteroidota</taxon>
        <taxon>Saprospiria</taxon>
        <taxon>Saprospirales</taxon>
        <taxon>Lewinellaceae</taxon>
        <taxon>Neolewinella</taxon>
    </lineage>
</organism>
<dbReference type="InterPro" id="IPR002716">
    <property type="entry name" value="PIN_dom"/>
</dbReference>
<dbReference type="PANTHER" id="PTHR33653:SF1">
    <property type="entry name" value="RIBONUCLEASE VAPC2"/>
    <property type="match status" value="1"/>
</dbReference>
<dbReference type="Pfam" id="PF01850">
    <property type="entry name" value="PIN"/>
    <property type="match status" value="1"/>
</dbReference>
<dbReference type="InterPro" id="IPR050556">
    <property type="entry name" value="Type_II_TA_system_RNase"/>
</dbReference>
<comment type="similarity">
    <text evidence="7">Belongs to the PINc/VapC protein family.</text>
</comment>
<evidence type="ECO:0000256" key="5">
    <source>
        <dbReference type="ARBA" id="ARBA00022801"/>
    </source>
</evidence>
<sequence>MSYVLDTNVLLYYVRDGETRNYIAKEYDPFSQEDQPVISIVTLGEIYVLAAKNGWGQTRLAKLDKLITQCQVVEINNNALVSMYIEIEHLNLNIHPSLSHGATDKQMGKNDIWIAATAAVSKLPLITSDAGFKHLDPIIINLNLYVVK</sequence>
<dbReference type="PANTHER" id="PTHR33653">
    <property type="entry name" value="RIBONUCLEASE VAPC2"/>
    <property type="match status" value="1"/>
</dbReference>